<proteinExistence type="predicted"/>
<evidence type="ECO:0000313" key="2">
    <source>
        <dbReference type="EMBL" id="CAL1704242.1"/>
    </source>
</evidence>
<keyword evidence="1" id="KW-0732">Signal</keyword>
<dbReference type="Proteomes" id="UP001497453">
    <property type="component" value="Chromosome 3"/>
</dbReference>
<sequence>MTAFAVSMPYCSYMAILSCVLTTNALDLTMGSVAMLHAHYTVRRWVRSHPDSCYTQVPPGEGGVCVVGCDDITEMVDVT</sequence>
<name>A0ABP1DAV8_9APHY</name>
<evidence type="ECO:0008006" key="4">
    <source>
        <dbReference type="Google" id="ProtNLM"/>
    </source>
</evidence>
<gene>
    <name evidence="2" type="ORF">GFSPODELE1_LOCUS4919</name>
</gene>
<protein>
    <recommendedName>
        <fullName evidence="4">Secreted protein</fullName>
    </recommendedName>
</protein>
<reference evidence="3" key="1">
    <citation type="submission" date="2024-04" db="EMBL/GenBank/DDBJ databases">
        <authorList>
            <person name="Shaw F."/>
            <person name="Minotto A."/>
        </authorList>
    </citation>
    <scope>NUCLEOTIDE SEQUENCE [LARGE SCALE GENOMIC DNA]</scope>
</reference>
<feature type="signal peptide" evidence="1">
    <location>
        <begin position="1"/>
        <end position="25"/>
    </location>
</feature>
<dbReference type="EMBL" id="OZ037946">
    <property type="protein sequence ID" value="CAL1704242.1"/>
    <property type="molecule type" value="Genomic_DNA"/>
</dbReference>
<keyword evidence="3" id="KW-1185">Reference proteome</keyword>
<evidence type="ECO:0000313" key="3">
    <source>
        <dbReference type="Proteomes" id="UP001497453"/>
    </source>
</evidence>
<feature type="chain" id="PRO_5047323285" description="Secreted protein" evidence="1">
    <location>
        <begin position="26"/>
        <end position="79"/>
    </location>
</feature>
<evidence type="ECO:0000256" key="1">
    <source>
        <dbReference type="SAM" id="SignalP"/>
    </source>
</evidence>
<organism evidence="2 3">
    <name type="scientific">Somion occarium</name>
    <dbReference type="NCBI Taxonomy" id="3059160"/>
    <lineage>
        <taxon>Eukaryota</taxon>
        <taxon>Fungi</taxon>
        <taxon>Dikarya</taxon>
        <taxon>Basidiomycota</taxon>
        <taxon>Agaricomycotina</taxon>
        <taxon>Agaricomycetes</taxon>
        <taxon>Polyporales</taxon>
        <taxon>Cerrenaceae</taxon>
        <taxon>Somion</taxon>
    </lineage>
</organism>
<accession>A0ABP1DAV8</accession>